<dbReference type="SUPFAM" id="SSF56784">
    <property type="entry name" value="HAD-like"/>
    <property type="match status" value="1"/>
</dbReference>
<protein>
    <submittedName>
        <fullName evidence="1">HAD family hydrolase</fullName>
    </submittedName>
</protein>
<dbReference type="KEGG" id="emt:CPZ25_006550"/>
<dbReference type="InterPro" id="IPR006379">
    <property type="entry name" value="HAD-SF_hydro_IIB"/>
</dbReference>
<proteinExistence type="predicted"/>
<dbReference type="CDD" id="cd07518">
    <property type="entry name" value="HAD_YbiV-Like"/>
    <property type="match status" value="1"/>
</dbReference>
<dbReference type="Pfam" id="PF08282">
    <property type="entry name" value="Hydrolase_3"/>
    <property type="match status" value="1"/>
</dbReference>
<dbReference type="SFLD" id="SFLDG01140">
    <property type="entry name" value="C2.B:_Phosphomannomutase_and_P"/>
    <property type="match status" value="1"/>
</dbReference>
<dbReference type="GO" id="GO:0005829">
    <property type="term" value="C:cytosol"/>
    <property type="evidence" value="ECO:0007669"/>
    <property type="project" value="TreeGrafter"/>
</dbReference>
<dbReference type="GO" id="GO:0016791">
    <property type="term" value="F:phosphatase activity"/>
    <property type="evidence" value="ECO:0007669"/>
    <property type="project" value="TreeGrafter"/>
</dbReference>
<accession>A0A4P9C6G8</accession>
<dbReference type="Gene3D" id="3.30.1240.10">
    <property type="match status" value="1"/>
</dbReference>
<evidence type="ECO:0000313" key="2">
    <source>
        <dbReference type="Proteomes" id="UP000218387"/>
    </source>
</evidence>
<reference evidence="1 2" key="1">
    <citation type="submission" date="2018-05" db="EMBL/GenBank/DDBJ databases">
        <title>Genome comparison of Eubacterium sp.</title>
        <authorList>
            <person name="Feng Y."/>
            <person name="Sanchez-Andrea I."/>
            <person name="Stams A.J.M."/>
            <person name="De Vos W.M."/>
        </authorList>
    </citation>
    <scope>NUCLEOTIDE SEQUENCE [LARGE SCALE GENOMIC DNA]</scope>
    <source>
        <strain evidence="1 2">YI</strain>
    </source>
</reference>
<dbReference type="SFLD" id="SFLDS00003">
    <property type="entry name" value="Haloacid_Dehalogenase"/>
    <property type="match status" value="1"/>
</dbReference>
<dbReference type="Gene3D" id="3.40.50.1000">
    <property type="entry name" value="HAD superfamily/HAD-like"/>
    <property type="match status" value="1"/>
</dbReference>
<dbReference type="PANTHER" id="PTHR10000:SF53">
    <property type="entry name" value="5-AMINO-6-(5-PHOSPHO-D-RIBITYLAMINO)URACIL PHOSPHATASE YBJI-RELATED"/>
    <property type="match status" value="1"/>
</dbReference>
<evidence type="ECO:0000313" key="1">
    <source>
        <dbReference type="EMBL" id="QCT71000.1"/>
    </source>
</evidence>
<dbReference type="AlphaFoldDB" id="A0A4P9C6G8"/>
<keyword evidence="2" id="KW-1185">Reference proteome</keyword>
<sequence>MYYKIKNKKEILNLKGLLKMVKLISADMDGTLLDSNKELSPELFPLIESLAEQGVRFVAASGRQYYNLEHIFEPVKDKMIFIAENGSVVFENDMNIFASVIAKERVREIVKAIRQIPGASPVICGLKSAYAESDEPELLKNAEMYYHHYDIMEDILTAEDDICKIAVYDYVNAETNSHAPLLEAFGGQMEIAVSGEHWVDISNPGCNKGTAINKIQEKYGISYEETMLFGDYLNDYEMMKTGRYSYAMENAHPQLKEICSYTAKSNDENGVVEAIRAYFK</sequence>
<dbReference type="InterPro" id="IPR000150">
    <property type="entry name" value="Cof"/>
</dbReference>
<dbReference type="PANTHER" id="PTHR10000">
    <property type="entry name" value="PHOSPHOSERINE PHOSPHATASE"/>
    <property type="match status" value="1"/>
</dbReference>
<gene>
    <name evidence="1" type="ORF">CPZ25_006550</name>
</gene>
<dbReference type="NCBIfam" id="TIGR01484">
    <property type="entry name" value="HAD-SF-IIB"/>
    <property type="match status" value="1"/>
</dbReference>
<dbReference type="InterPro" id="IPR036412">
    <property type="entry name" value="HAD-like_sf"/>
</dbReference>
<dbReference type="GO" id="GO:0000287">
    <property type="term" value="F:magnesium ion binding"/>
    <property type="evidence" value="ECO:0007669"/>
    <property type="project" value="TreeGrafter"/>
</dbReference>
<dbReference type="SFLD" id="SFLDG01144">
    <property type="entry name" value="C2.B.4:_PGP_Like"/>
    <property type="match status" value="1"/>
</dbReference>
<dbReference type="Proteomes" id="UP000218387">
    <property type="component" value="Chromosome"/>
</dbReference>
<dbReference type="EMBL" id="CP029487">
    <property type="protein sequence ID" value="QCT71000.1"/>
    <property type="molecule type" value="Genomic_DNA"/>
</dbReference>
<organism evidence="1 2">
    <name type="scientific">Eubacterium maltosivorans</name>
    <dbReference type="NCBI Taxonomy" id="2041044"/>
    <lineage>
        <taxon>Bacteria</taxon>
        <taxon>Bacillati</taxon>
        <taxon>Bacillota</taxon>
        <taxon>Clostridia</taxon>
        <taxon>Eubacteriales</taxon>
        <taxon>Eubacteriaceae</taxon>
        <taxon>Eubacterium</taxon>
    </lineage>
</organism>
<dbReference type="InterPro" id="IPR023214">
    <property type="entry name" value="HAD_sf"/>
</dbReference>
<dbReference type="NCBIfam" id="TIGR00099">
    <property type="entry name" value="Cof-subfamily"/>
    <property type="match status" value="1"/>
</dbReference>
<name>A0A4P9C6G8_EUBML</name>
<keyword evidence="1" id="KW-0378">Hydrolase</keyword>